<keyword evidence="2" id="KW-0540">Nuclease</keyword>
<organism evidence="4 5">
    <name type="scientific">Candidatus Rothia avistercoris</name>
    <dbReference type="NCBI Taxonomy" id="2840479"/>
    <lineage>
        <taxon>Bacteria</taxon>
        <taxon>Bacillati</taxon>
        <taxon>Actinomycetota</taxon>
        <taxon>Actinomycetes</taxon>
        <taxon>Micrococcales</taxon>
        <taxon>Micrococcaceae</taxon>
        <taxon>Rothia</taxon>
    </lineage>
</organism>
<dbReference type="Pfam" id="PF01934">
    <property type="entry name" value="HepT-like"/>
    <property type="match status" value="1"/>
</dbReference>
<gene>
    <name evidence="4" type="ORF">H9908_06725</name>
</gene>
<comment type="caution">
    <text evidence="4">The sequence shown here is derived from an EMBL/GenBank/DDBJ whole genome shotgun (WGS) entry which is preliminary data.</text>
</comment>
<evidence type="ECO:0000313" key="4">
    <source>
        <dbReference type="EMBL" id="HJD51541.1"/>
    </source>
</evidence>
<dbReference type="AlphaFoldDB" id="A0A9D2UFN7"/>
<evidence type="ECO:0000313" key="5">
    <source>
        <dbReference type="Proteomes" id="UP000823908"/>
    </source>
</evidence>
<proteinExistence type="predicted"/>
<reference evidence="4" key="1">
    <citation type="journal article" date="2021" name="PeerJ">
        <title>Extensive microbial diversity within the chicken gut microbiome revealed by metagenomics and culture.</title>
        <authorList>
            <person name="Gilroy R."/>
            <person name="Ravi A."/>
            <person name="Getino M."/>
            <person name="Pursley I."/>
            <person name="Horton D.L."/>
            <person name="Alikhan N.F."/>
            <person name="Baker D."/>
            <person name="Gharbi K."/>
            <person name="Hall N."/>
            <person name="Watson M."/>
            <person name="Adriaenssens E.M."/>
            <person name="Foster-Nyarko E."/>
            <person name="Jarju S."/>
            <person name="Secka A."/>
            <person name="Antonio M."/>
            <person name="Oren A."/>
            <person name="Chaudhuri R.R."/>
            <person name="La Ragione R."/>
            <person name="Hildebrand F."/>
            <person name="Pallen M.J."/>
        </authorList>
    </citation>
    <scope>NUCLEOTIDE SEQUENCE</scope>
    <source>
        <strain evidence="4">ChiHjej10B9-4811</strain>
    </source>
</reference>
<dbReference type="GO" id="GO:0110001">
    <property type="term" value="C:toxin-antitoxin complex"/>
    <property type="evidence" value="ECO:0007669"/>
    <property type="project" value="InterPro"/>
</dbReference>
<dbReference type="EMBL" id="DWUS01000156">
    <property type="protein sequence ID" value="HJD51541.1"/>
    <property type="molecule type" value="Genomic_DNA"/>
</dbReference>
<name>A0A9D2UFN7_9MICC</name>
<dbReference type="GO" id="GO:0016787">
    <property type="term" value="F:hydrolase activity"/>
    <property type="evidence" value="ECO:0007669"/>
    <property type="project" value="UniProtKB-KW"/>
</dbReference>
<keyword evidence="3" id="KW-0378">Hydrolase</keyword>
<dbReference type="InterPro" id="IPR008201">
    <property type="entry name" value="HepT-like"/>
</dbReference>
<sequence>MSRTVQEILDESLLHLDYVQRYAERDLEDSLVLDAIALRLSAAIDALNRLPGAIKDDLFGATWPLMYGMRNRIAHGYALIDSAMVQVTVAEEIPDLIATITAYRQSL</sequence>
<evidence type="ECO:0000256" key="3">
    <source>
        <dbReference type="ARBA" id="ARBA00022801"/>
    </source>
</evidence>
<evidence type="ECO:0000256" key="1">
    <source>
        <dbReference type="ARBA" id="ARBA00022649"/>
    </source>
</evidence>
<dbReference type="GO" id="GO:0004540">
    <property type="term" value="F:RNA nuclease activity"/>
    <property type="evidence" value="ECO:0007669"/>
    <property type="project" value="InterPro"/>
</dbReference>
<keyword evidence="1" id="KW-1277">Toxin-antitoxin system</keyword>
<reference evidence="4" key="2">
    <citation type="submission" date="2021-04" db="EMBL/GenBank/DDBJ databases">
        <authorList>
            <person name="Gilroy R."/>
        </authorList>
    </citation>
    <scope>NUCLEOTIDE SEQUENCE</scope>
    <source>
        <strain evidence="4">ChiHjej10B9-4811</strain>
    </source>
</reference>
<accession>A0A9D2UFN7</accession>
<protein>
    <submittedName>
        <fullName evidence="4">DUF86 domain-containing protein</fullName>
    </submittedName>
</protein>
<evidence type="ECO:0000256" key="2">
    <source>
        <dbReference type="ARBA" id="ARBA00022722"/>
    </source>
</evidence>
<dbReference type="Proteomes" id="UP000823908">
    <property type="component" value="Unassembled WGS sequence"/>
</dbReference>